<dbReference type="GeneID" id="94824446"/>
<organism evidence="1 2">
    <name type="scientific">Tritrichomonas foetus</name>
    <dbReference type="NCBI Taxonomy" id="1144522"/>
    <lineage>
        <taxon>Eukaryota</taxon>
        <taxon>Metamonada</taxon>
        <taxon>Parabasalia</taxon>
        <taxon>Tritrichomonadida</taxon>
        <taxon>Tritrichomonadidae</taxon>
        <taxon>Tritrichomonas</taxon>
    </lineage>
</organism>
<protein>
    <recommendedName>
        <fullName evidence="3">Leucine Rich Repeat family protein</fullName>
    </recommendedName>
</protein>
<evidence type="ECO:0008006" key="3">
    <source>
        <dbReference type="Google" id="ProtNLM"/>
    </source>
</evidence>
<dbReference type="RefSeq" id="XP_068370723.1">
    <property type="nucleotide sequence ID" value="XM_068489742.1"/>
</dbReference>
<dbReference type="Proteomes" id="UP000179807">
    <property type="component" value="Unassembled WGS sequence"/>
</dbReference>
<evidence type="ECO:0000313" key="2">
    <source>
        <dbReference type="Proteomes" id="UP000179807"/>
    </source>
</evidence>
<proteinExistence type="predicted"/>
<dbReference type="OrthoDB" id="10646198at2759"/>
<accession>A0A1J4L2B3</accession>
<sequence>MDSCELSKTHPILQLSVVQTVYFDECELVDENKDSKQRFIKITSVGVFILKERKFPAGFKCSFAFGYYDLLSIHSEEDVITIKTKRKKLNIKSRDSAQILRYIKTILHVILNDMNIDADDSSTTDENLLTYKNKKQSIIPDRFLTLLIHDITFQDCDHVISVYRSLNSMRDSIFLTPDIINSNLLKSYLKLILSFTFPFELIIKDCEYYLCIPALKRIVQTSNYLYKLTFKMTSFNDFPIEDYFVFTSIHKTSITEISWIQCNFSTTHCKLFLEDFTHYNGKITSILCEKCAFQEKTLVSFFNSLYDAPSVHKVETFHIGGIYIYDLFQVLLIQFVNNSLVLVNKQLKKLSISRSNIDINYVLPTITLFETGIDELEMIGCRFIKDFFPPGMKNFFTIQKIDFSETKFTSHTLLLLFSAFSTCSNEIKSIKMNNLDIDKGDLSIFYKSLRHICIPNMESFFWEKNEVNEDDSFYFFEFLQKHHLSTLDISFSIVSTQNNLKVLCNYLEPTNLKQLYIKGAGNTCWTDEFSKLIQILTLNPNINTLDITGQKFGDKGITDLIKLINNQLHYIGFGNSNASITSLLNLLEAINASSILNADWNPSELINALRIAQPEEKQHLNERIMEVKKVFYKKFNSLNRSSSISSYPSLLRTTTIKKNDENTIVVNNNGISIKSNLCYEEIITKIDGEIKDLLDECIAEDRAKDDPLLLVFKELKRRTKYFES</sequence>
<evidence type="ECO:0000313" key="1">
    <source>
        <dbReference type="EMBL" id="OHT17587.1"/>
    </source>
</evidence>
<dbReference type="InterPro" id="IPR032675">
    <property type="entry name" value="LRR_dom_sf"/>
</dbReference>
<gene>
    <name evidence="1" type="ORF">TRFO_00838</name>
</gene>
<reference evidence="1" key="1">
    <citation type="submission" date="2016-10" db="EMBL/GenBank/DDBJ databases">
        <authorList>
            <person name="Benchimol M."/>
            <person name="Almeida L.G."/>
            <person name="Vasconcelos A.T."/>
            <person name="Perreira-Neves A."/>
            <person name="Rosa I.A."/>
            <person name="Tasca T."/>
            <person name="Bogo M.R."/>
            <person name="de Souza W."/>
        </authorList>
    </citation>
    <scope>NUCLEOTIDE SEQUENCE [LARGE SCALE GENOMIC DNA]</scope>
    <source>
        <strain evidence="1">K</strain>
    </source>
</reference>
<dbReference type="VEuPathDB" id="TrichDB:TRFO_00838"/>
<dbReference type="Gene3D" id="3.80.10.10">
    <property type="entry name" value="Ribonuclease Inhibitor"/>
    <property type="match status" value="1"/>
</dbReference>
<dbReference type="AlphaFoldDB" id="A0A1J4L2B3"/>
<keyword evidence="2" id="KW-1185">Reference proteome</keyword>
<dbReference type="SUPFAM" id="SSF52047">
    <property type="entry name" value="RNI-like"/>
    <property type="match status" value="1"/>
</dbReference>
<comment type="caution">
    <text evidence="1">The sequence shown here is derived from an EMBL/GenBank/DDBJ whole genome shotgun (WGS) entry which is preliminary data.</text>
</comment>
<dbReference type="EMBL" id="MLAK01000001">
    <property type="protein sequence ID" value="OHT17587.1"/>
    <property type="molecule type" value="Genomic_DNA"/>
</dbReference>
<name>A0A1J4L2B3_9EUKA</name>